<dbReference type="AlphaFoldDB" id="A0A1I0R5Y9"/>
<evidence type="ECO:0000313" key="11">
    <source>
        <dbReference type="Proteomes" id="UP000199701"/>
    </source>
</evidence>
<feature type="domain" description="HTH LytTR-type" evidence="9">
    <location>
        <begin position="134"/>
        <end position="233"/>
    </location>
</feature>
<reference evidence="10 11" key="1">
    <citation type="submission" date="2016-10" db="EMBL/GenBank/DDBJ databases">
        <authorList>
            <person name="de Groot N.N."/>
        </authorList>
    </citation>
    <scope>NUCLEOTIDE SEQUENCE [LARGE SCALE GENOMIC DNA]</scope>
    <source>
        <strain evidence="10 11">DSM 9179</strain>
    </source>
</reference>
<dbReference type="STRING" id="99656.SAMN05421659_11244"/>
<comment type="function">
    <text evidence="5">May play the central regulatory role in sporulation. It may be an element of the effector pathway responsible for the activation of sporulation genes in response to nutritional stress. Spo0A may act in concert with spo0H (a sigma factor) to control the expression of some genes that are critical to the sporulation process.</text>
</comment>
<keyword evidence="4" id="KW-0010">Activator</keyword>
<dbReference type="InterPro" id="IPR001789">
    <property type="entry name" value="Sig_transdc_resp-reg_receiver"/>
</dbReference>
<dbReference type="SMART" id="SM00850">
    <property type="entry name" value="LytTR"/>
    <property type="match status" value="1"/>
</dbReference>
<evidence type="ECO:0000256" key="2">
    <source>
        <dbReference type="ARBA" id="ARBA00022490"/>
    </source>
</evidence>
<evidence type="ECO:0000256" key="5">
    <source>
        <dbReference type="ARBA" id="ARBA00024867"/>
    </source>
</evidence>
<dbReference type="PROSITE" id="PS50930">
    <property type="entry name" value="HTH_LYTTR"/>
    <property type="match status" value="1"/>
</dbReference>
<dbReference type="SUPFAM" id="SSF52172">
    <property type="entry name" value="CheY-like"/>
    <property type="match status" value="1"/>
</dbReference>
<dbReference type="Proteomes" id="UP000199701">
    <property type="component" value="Unassembled WGS sequence"/>
</dbReference>
<dbReference type="SMART" id="SM00448">
    <property type="entry name" value="REC"/>
    <property type="match status" value="1"/>
</dbReference>
<dbReference type="GO" id="GO:0003677">
    <property type="term" value="F:DNA binding"/>
    <property type="evidence" value="ECO:0007669"/>
    <property type="project" value="UniProtKB-KW"/>
</dbReference>
<keyword evidence="3" id="KW-0902">Two-component regulatory system</keyword>
<evidence type="ECO:0000259" key="8">
    <source>
        <dbReference type="PROSITE" id="PS50110"/>
    </source>
</evidence>
<keyword evidence="7" id="KW-0597">Phosphoprotein</keyword>
<evidence type="ECO:0000256" key="4">
    <source>
        <dbReference type="ARBA" id="ARBA00023159"/>
    </source>
</evidence>
<dbReference type="Pfam" id="PF00072">
    <property type="entry name" value="Response_reg"/>
    <property type="match status" value="1"/>
</dbReference>
<feature type="modified residue" description="4-aspartylphosphate" evidence="7">
    <location>
        <position position="59"/>
    </location>
</feature>
<name>A0A1I0R5Y9_9FIRM</name>
<dbReference type="EMBL" id="FOJI01000012">
    <property type="protein sequence ID" value="SEW36004.1"/>
    <property type="molecule type" value="Genomic_DNA"/>
</dbReference>
<dbReference type="InterPro" id="IPR011006">
    <property type="entry name" value="CheY-like_superfamily"/>
</dbReference>
<feature type="domain" description="Response regulatory" evidence="8">
    <location>
        <begin position="3"/>
        <end position="124"/>
    </location>
</feature>
<keyword evidence="10" id="KW-0238">DNA-binding</keyword>
<evidence type="ECO:0000256" key="1">
    <source>
        <dbReference type="ARBA" id="ARBA00018672"/>
    </source>
</evidence>
<comment type="function">
    <text evidence="6">Required for high-level post-exponential phase expression of a series of secreted proteins.</text>
</comment>
<proteinExistence type="predicted"/>
<organism evidence="10 11">
    <name type="scientific">[Clostridium] fimetarium</name>
    <dbReference type="NCBI Taxonomy" id="99656"/>
    <lineage>
        <taxon>Bacteria</taxon>
        <taxon>Bacillati</taxon>
        <taxon>Bacillota</taxon>
        <taxon>Clostridia</taxon>
        <taxon>Lachnospirales</taxon>
        <taxon>Lachnospiraceae</taxon>
    </lineage>
</organism>
<dbReference type="RefSeq" id="WP_170841424.1">
    <property type="nucleotide sequence ID" value="NZ_FOJI01000012.1"/>
</dbReference>
<evidence type="ECO:0000313" key="10">
    <source>
        <dbReference type="EMBL" id="SEW36004.1"/>
    </source>
</evidence>
<dbReference type="PROSITE" id="PS50110">
    <property type="entry name" value="RESPONSE_REGULATORY"/>
    <property type="match status" value="1"/>
</dbReference>
<dbReference type="Pfam" id="PF04397">
    <property type="entry name" value="LytTR"/>
    <property type="match status" value="1"/>
</dbReference>
<evidence type="ECO:0000256" key="6">
    <source>
        <dbReference type="ARBA" id="ARBA00037164"/>
    </source>
</evidence>
<keyword evidence="11" id="KW-1185">Reference proteome</keyword>
<evidence type="ECO:0000259" key="9">
    <source>
        <dbReference type="PROSITE" id="PS50930"/>
    </source>
</evidence>
<dbReference type="InterPro" id="IPR046947">
    <property type="entry name" value="LytR-like"/>
</dbReference>
<dbReference type="InterPro" id="IPR007492">
    <property type="entry name" value="LytTR_DNA-bd_dom"/>
</dbReference>
<dbReference type="PANTHER" id="PTHR37299:SF3">
    <property type="entry name" value="STAGE 0 SPORULATION PROTEIN A HOMOLOG"/>
    <property type="match status" value="1"/>
</dbReference>
<evidence type="ECO:0000256" key="3">
    <source>
        <dbReference type="ARBA" id="ARBA00023012"/>
    </source>
</evidence>
<sequence length="238" mass="28162">MIKIAICDDDAIISEQLQKMIYSMEEFLHEEFHVDIFIGGMKLYEELKKGTEFHAIFLDIEMPDMDGIDVGRKIREEFHDEITQIIYISSQSSYAMQLFKVRPMDFLIKPLDELQVKAVVTKAYNLIKTGNEIFPFVVGRETIRKPISKILYFQSRARKVIMYTTDETYEFYCNLGDIYEQLKANKFFFIHKSYLVNYNHISRLGYEALVMTDGTQLEISQSKRKEVRELHAEFERRV</sequence>
<dbReference type="Gene3D" id="3.40.50.2300">
    <property type="match status" value="1"/>
</dbReference>
<accession>A0A1I0R5Y9</accession>
<dbReference type="PANTHER" id="PTHR37299">
    <property type="entry name" value="TRANSCRIPTIONAL REGULATOR-RELATED"/>
    <property type="match status" value="1"/>
</dbReference>
<keyword evidence="2" id="KW-0963">Cytoplasm</keyword>
<evidence type="ECO:0000256" key="7">
    <source>
        <dbReference type="PROSITE-ProRule" id="PRU00169"/>
    </source>
</evidence>
<protein>
    <recommendedName>
        <fullName evidence="1">Stage 0 sporulation protein A homolog</fullName>
    </recommendedName>
</protein>
<gene>
    <name evidence="10" type="ORF">SAMN05421659_11244</name>
</gene>
<dbReference type="Gene3D" id="2.40.50.1020">
    <property type="entry name" value="LytTr DNA-binding domain"/>
    <property type="match status" value="1"/>
</dbReference>
<dbReference type="GO" id="GO:0000156">
    <property type="term" value="F:phosphorelay response regulator activity"/>
    <property type="evidence" value="ECO:0007669"/>
    <property type="project" value="InterPro"/>
</dbReference>